<comment type="caution">
    <text evidence="1">The sequence shown here is derived from an EMBL/GenBank/DDBJ whole genome shotgun (WGS) entry which is preliminary data.</text>
</comment>
<keyword evidence="2" id="KW-1185">Reference proteome</keyword>
<evidence type="ECO:0000313" key="1">
    <source>
        <dbReference type="EMBL" id="OMD02499.1"/>
    </source>
</evidence>
<reference evidence="1 2" key="1">
    <citation type="submission" date="2016-11" db="EMBL/GenBank/DDBJ databases">
        <title>Paenibacillus species isolates.</title>
        <authorList>
            <person name="Beno S.M."/>
        </authorList>
    </citation>
    <scope>NUCLEOTIDE SEQUENCE [LARGE SCALE GENOMIC DNA]</scope>
    <source>
        <strain evidence="1 2">FSL H7-0433</strain>
    </source>
</reference>
<evidence type="ECO:0008006" key="3">
    <source>
        <dbReference type="Google" id="ProtNLM"/>
    </source>
</evidence>
<dbReference type="Proteomes" id="UP000187158">
    <property type="component" value="Unassembled WGS sequence"/>
</dbReference>
<proteinExistence type="predicted"/>
<sequence length="270" mass="31331">MRDVHVQIFNSGMYYTKKYDLGSYWEVNQIFTREYTYDCYCPKCERGSVFTKMPEPHSIGGASIPFVDTIPSQREVCKSLTLHCSRNEHHTISFYFRLYKPSIHYIELTKVGQYPSIADLSNADTKKYSKVLGRTDNHELNKAIGLFAHGVGIGSFVYLRRIFENLIEEAHQQAIGSPEWDDSVYSSSRMNEKIALLKEYVPAFLLENRFIYSILSKGIHELSEEECKEAFPAVRIGIEFILDEKINKQEELQKRSAARQSLEELHARYK</sequence>
<gene>
    <name evidence="1" type="ORF">BSO21_32355</name>
</gene>
<evidence type="ECO:0000313" key="2">
    <source>
        <dbReference type="Proteomes" id="UP000187158"/>
    </source>
</evidence>
<protein>
    <recommendedName>
        <fullName evidence="3">Short-chain dehydrogenase</fullName>
    </recommendedName>
</protein>
<name>A0ABX3GCZ9_9BACL</name>
<organism evidence="1 2">
    <name type="scientific">Paenibacillus odorifer</name>
    <dbReference type="NCBI Taxonomy" id="189426"/>
    <lineage>
        <taxon>Bacteria</taxon>
        <taxon>Bacillati</taxon>
        <taxon>Bacillota</taxon>
        <taxon>Bacilli</taxon>
        <taxon>Bacillales</taxon>
        <taxon>Paenibacillaceae</taxon>
        <taxon>Paenibacillus</taxon>
    </lineage>
</organism>
<accession>A0ABX3GCZ9</accession>
<dbReference type="RefSeq" id="WP_076220809.1">
    <property type="nucleotide sequence ID" value="NZ_MPVM01000022.1"/>
</dbReference>
<dbReference type="EMBL" id="MPVP01000526">
    <property type="protein sequence ID" value="OMD02499.1"/>
    <property type="molecule type" value="Genomic_DNA"/>
</dbReference>